<evidence type="ECO:0000313" key="7">
    <source>
        <dbReference type="Proteomes" id="UP000194236"/>
    </source>
</evidence>
<evidence type="ECO:0000256" key="3">
    <source>
        <dbReference type="ARBA" id="ARBA00023274"/>
    </source>
</evidence>
<dbReference type="InterPro" id="IPR008932">
    <property type="entry name" value="Ribosomal_bL12_oligo"/>
</dbReference>
<dbReference type="SUPFAM" id="SSF48300">
    <property type="entry name" value="Ribosomal protein L7/12, oligomerisation (N-terminal) domain"/>
    <property type="match status" value="1"/>
</dbReference>
<dbReference type="SUPFAM" id="SSF54736">
    <property type="entry name" value="ClpS-like"/>
    <property type="match status" value="1"/>
</dbReference>
<dbReference type="Gene3D" id="1.20.5.710">
    <property type="entry name" value="Single helix bin"/>
    <property type="match status" value="1"/>
</dbReference>
<accession>A0A1Y3BA03</accession>
<comment type="similarity">
    <text evidence="1">Belongs to the bacterial ribosomal protein bL12 family.</text>
</comment>
<feature type="domain" description="Large ribosomal subunit protein bL12 oligomerization" evidence="5">
    <location>
        <begin position="33"/>
        <end position="77"/>
    </location>
</feature>
<dbReference type="GO" id="GO:0003735">
    <property type="term" value="F:structural constituent of ribosome"/>
    <property type="evidence" value="ECO:0007669"/>
    <property type="project" value="InterPro"/>
</dbReference>
<dbReference type="PANTHER" id="PTHR45987:SF4">
    <property type="entry name" value="LARGE RIBOSOMAL SUBUNIT PROTEIN BL12M"/>
    <property type="match status" value="1"/>
</dbReference>
<evidence type="ECO:0000313" key="6">
    <source>
        <dbReference type="EMBL" id="OTF77701.1"/>
    </source>
</evidence>
<evidence type="ECO:0000256" key="1">
    <source>
        <dbReference type="ARBA" id="ARBA00007197"/>
    </source>
</evidence>
<reference evidence="6 7" key="1">
    <citation type="submission" date="2017-03" db="EMBL/GenBank/DDBJ databases">
        <title>Genome Survey of Euroglyphus maynei.</title>
        <authorList>
            <person name="Arlian L.G."/>
            <person name="Morgan M.S."/>
            <person name="Rider S.D."/>
        </authorList>
    </citation>
    <scope>NUCLEOTIDE SEQUENCE [LARGE SCALE GENOMIC DNA]</scope>
    <source>
        <strain evidence="6">Arlian Lab</strain>
        <tissue evidence="6">Whole body</tissue>
    </source>
</reference>
<evidence type="ECO:0000256" key="2">
    <source>
        <dbReference type="ARBA" id="ARBA00022980"/>
    </source>
</evidence>
<dbReference type="EMBL" id="MUJZ01031338">
    <property type="protein sequence ID" value="OTF77701.1"/>
    <property type="molecule type" value="Genomic_DNA"/>
</dbReference>
<dbReference type="OrthoDB" id="250175at2759"/>
<dbReference type="GO" id="GO:0005762">
    <property type="term" value="C:mitochondrial large ribosomal subunit"/>
    <property type="evidence" value="ECO:0007669"/>
    <property type="project" value="TreeGrafter"/>
</dbReference>
<sequence length="170" mass="18213">MYVGRSLCSVQTATSQSVTDTNPILSPKETSPKIKAIVDEIGKLTLLEVAELNVALKEALKIPDAPMMPFAAGAIMAGMTGDKSAKSDEDDDAATKTVQTAFTLKITKFDEGKKVALIKEVKNQVEGLNLVQAKKFVESLPQVVKNNLSKEEAEKLKTTLETVGATCSIE</sequence>
<gene>
    <name evidence="6" type="ORF">BLA29_001456</name>
</gene>
<dbReference type="HAMAP" id="MF_00368">
    <property type="entry name" value="Ribosomal_bL12"/>
    <property type="match status" value="1"/>
</dbReference>
<dbReference type="InterPro" id="IPR013823">
    <property type="entry name" value="Ribosomal_bL12_C"/>
</dbReference>
<feature type="domain" description="Large ribosomal subunit protein bL12 C-terminal" evidence="4">
    <location>
        <begin position="102"/>
        <end position="170"/>
    </location>
</feature>
<dbReference type="GO" id="GO:0006412">
    <property type="term" value="P:translation"/>
    <property type="evidence" value="ECO:0007669"/>
    <property type="project" value="InterPro"/>
</dbReference>
<dbReference type="PANTHER" id="PTHR45987">
    <property type="entry name" value="39S RIBOSOMAL PROTEIN L12"/>
    <property type="match status" value="1"/>
</dbReference>
<evidence type="ECO:0000259" key="5">
    <source>
        <dbReference type="Pfam" id="PF16320"/>
    </source>
</evidence>
<dbReference type="Pfam" id="PF16320">
    <property type="entry name" value="Ribosomal_L12_N"/>
    <property type="match status" value="1"/>
</dbReference>
<protein>
    <submittedName>
        <fullName evidence="6">39S ribosomal protein L12, mitochondrial-like protein</fullName>
    </submittedName>
</protein>
<proteinExistence type="inferred from homology"/>
<dbReference type="GO" id="GO:0003729">
    <property type="term" value="F:mRNA binding"/>
    <property type="evidence" value="ECO:0007669"/>
    <property type="project" value="TreeGrafter"/>
</dbReference>
<dbReference type="Gene3D" id="3.30.1390.10">
    <property type="match status" value="1"/>
</dbReference>
<keyword evidence="2 6" id="KW-0689">Ribosomal protein</keyword>
<organism evidence="6 7">
    <name type="scientific">Euroglyphus maynei</name>
    <name type="common">Mayne's house dust mite</name>
    <dbReference type="NCBI Taxonomy" id="6958"/>
    <lineage>
        <taxon>Eukaryota</taxon>
        <taxon>Metazoa</taxon>
        <taxon>Ecdysozoa</taxon>
        <taxon>Arthropoda</taxon>
        <taxon>Chelicerata</taxon>
        <taxon>Arachnida</taxon>
        <taxon>Acari</taxon>
        <taxon>Acariformes</taxon>
        <taxon>Sarcoptiformes</taxon>
        <taxon>Astigmata</taxon>
        <taxon>Psoroptidia</taxon>
        <taxon>Analgoidea</taxon>
        <taxon>Pyroglyphidae</taxon>
        <taxon>Pyroglyphinae</taxon>
        <taxon>Euroglyphus</taxon>
    </lineage>
</organism>
<dbReference type="Pfam" id="PF00542">
    <property type="entry name" value="Ribosomal_L12"/>
    <property type="match status" value="1"/>
</dbReference>
<dbReference type="InterPro" id="IPR036235">
    <property type="entry name" value="Ribosomal_bL12_oligo_N_sf"/>
</dbReference>
<dbReference type="AlphaFoldDB" id="A0A1Y3BA03"/>
<comment type="caution">
    <text evidence="6">The sequence shown here is derived from an EMBL/GenBank/DDBJ whole genome shotgun (WGS) entry which is preliminary data.</text>
</comment>
<dbReference type="FunFam" id="3.30.1390.10:FF:000001">
    <property type="entry name" value="50S ribosomal protein L7/L12"/>
    <property type="match status" value="1"/>
</dbReference>
<name>A0A1Y3BA03_EURMA</name>
<evidence type="ECO:0000259" key="4">
    <source>
        <dbReference type="Pfam" id="PF00542"/>
    </source>
</evidence>
<keyword evidence="3" id="KW-0687">Ribonucleoprotein</keyword>
<dbReference type="InterPro" id="IPR000206">
    <property type="entry name" value="Ribosomal_bL12"/>
</dbReference>
<dbReference type="Proteomes" id="UP000194236">
    <property type="component" value="Unassembled WGS sequence"/>
</dbReference>
<dbReference type="InterPro" id="IPR014719">
    <property type="entry name" value="Ribosomal_bL12_C/ClpS-like"/>
</dbReference>
<keyword evidence="7" id="KW-1185">Reference proteome</keyword>